<dbReference type="InterPro" id="IPR023867">
    <property type="entry name" value="Sulphatase_maturase_rSAM"/>
</dbReference>
<keyword evidence="2" id="KW-0479">Metal-binding</keyword>
<reference evidence="7" key="1">
    <citation type="submission" date="2018-05" db="EMBL/GenBank/DDBJ databases">
        <authorList>
            <person name="Lanie J.A."/>
            <person name="Ng W.-L."/>
            <person name="Kazmierczak K.M."/>
            <person name="Andrzejewski T.M."/>
            <person name="Davidsen T.M."/>
            <person name="Wayne K.J."/>
            <person name="Tettelin H."/>
            <person name="Glass J.I."/>
            <person name="Rusch D."/>
            <person name="Podicherti R."/>
            <person name="Tsui H.-C.T."/>
            <person name="Winkler M.E."/>
        </authorList>
    </citation>
    <scope>NUCLEOTIDE SEQUENCE</scope>
</reference>
<evidence type="ECO:0000256" key="5">
    <source>
        <dbReference type="ARBA" id="ARBA00023601"/>
    </source>
</evidence>
<organism evidence="7">
    <name type="scientific">marine metagenome</name>
    <dbReference type="NCBI Taxonomy" id="408172"/>
    <lineage>
        <taxon>unclassified sequences</taxon>
        <taxon>metagenomes</taxon>
        <taxon>ecological metagenomes</taxon>
    </lineage>
</organism>
<evidence type="ECO:0000256" key="3">
    <source>
        <dbReference type="ARBA" id="ARBA00023004"/>
    </source>
</evidence>
<comment type="similarity">
    <text evidence="5">Belongs to the radical SAM superfamily. Anaerobic sulfatase-maturating enzyme family.</text>
</comment>
<accession>A0A382K6A9</accession>
<dbReference type="Gene3D" id="3.20.20.70">
    <property type="entry name" value="Aldolase class I"/>
    <property type="match status" value="1"/>
</dbReference>
<dbReference type="NCBIfam" id="NF033640">
    <property type="entry name" value="N_Twi_rSAM"/>
    <property type="match status" value="1"/>
</dbReference>
<evidence type="ECO:0000256" key="2">
    <source>
        <dbReference type="ARBA" id="ARBA00022723"/>
    </source>
</evidence>
<dbReference type="InterPro" id="IPR007197">
    <property type="entry name" value="rSAM"/>
</dbReference>
<dbReference type="PANTHER" id="PTHR43273:SF3">
    <property type="entry name" value="ANAEROBIC SULFATASE-MATURATING ENZYME HOMOLOG ASLB-RELATED"/>
    <property type="match status" value="1"/>
</dbReference>
<dbReference type="InterPro" id="IPR058240">
    <property type="entry name" value="rSAM_sf"/>
</dbReference>
<gene>
    <name evidence="7" type="ORF">METZ01_LOCUS272682</name>
</gene>
<sequence length="370" mass="43222">MYCSAPWTAVQIKNNGSFAYCCQSEDPIGNTLNSIDLVEGRKEIINGNVLPTCQSKCFDIEKNKLYESQRTFLNKIFPIKNDTLEIANIDHIQYIDLRMGNICNYLCTMCGANSSHLWAKLYKKEKPYVDWQQDRYDEIINFILNCKNLKCIALAGGEPFYNKRKLFKLIDKLSRSTILKFTTNTSFCDDDIIDTLNEFETGKLYCSIDGVGKWIENQRLGSNWNQLEQNIFNFAKKLHLNWEIILVPTFTVINTLGLEEFIDWYFNKLIPIRKVTFRHNICTYPAKMTLYNIPLKKRQKIIKNIKSKNYQNGADSLFQLYDSINKDIKPDSNTIKDFLKHISFIKHNTKYDVIKHIPELDKLGENYVNT</sequence>
<dbReference type="AlphaFoldDB" id="A0A382K6A9"/>
<feature type="domain" description="Radical SAM core" evidence="6">
    <location>
        <begin position="99"/>
        <end position="230"/>
    </location>
</feature>
<dbReference type="GO" id="GO:0016491">
    <property type="term" value="F:oxidoreductase activity"/>
    <property type="evidence" value="ECO:0007669"/>
    <property type="project" value="InterPro"/>
</dbReference>
<dbReference type="GO" id="GO:0046872">
    <property type="term" value="F:metal ion binding"/>
    <property type="evidence" value="ECO:0007669"/>
    <property type="project" value="UniProtKB-KW"/>
</dbReference>
<evidence type="ECO:0000259" key="6">
    <source>
        <dbReference type="Pfam" id="PF04055"/>
    </source>
</evidence>
<evidence type="ECO:0000256" key="4">
    <source>
        <dbReference type="ARBA" id="ARBA00023014"/>
    </source>
</evidence>
<dbReference type="SUPFAM" id="SSF102114">
    <property type="entry name" value="Radical SAM enzymes"/>
    <property type="match status" value="1"/>
</dbReference>
<dbReference type="Pfam" id="PF04055">
    <property type="entry name" value="Radical_SAM"/>
    <property type="match status" value="1"/>
</dbReference>
<evidence type="ECO:0000313" key="7">
    <source>
        <dbReference type="EMBL" id="SVC19828.1"/>
    </source>
</evidence>
<protein>
    <recommendedName>
        <fullName evidence="6">Radical SAM core domain-containing protein</fullName>
    </recommendedName>
</protein>
<evidence type="ECO:0000256" key="1">
    <source>
        <dbReference type="ARBA" id="ARBA00022691"/>
    </source>
</evidence>
<dbReference type="GO" id="GO:0051536">
    <property type="term" value="F:iron-sulfur cluster binding"/>
    <property type="evidence" value="ECO:0007669"/>
    <property type="project" value="UniProtKB-KW"/>
</dbReference>
<proteinExistence type="inferred from homology"/>
<dbReference type="InterPro" id="IPR013785">
    <property type="entry name" value="Aldolase_TIM"/>
</dbReference>
<name>A0A382K6A9_9ZZZZ</name>
<dbReference type="CDD" id="cd01335">
    <property type="entry name" value="Radical_SAM"/>
    <property type="match status" value="1"/>
</dbReference>
<dbReference type="SFLD" id="SFLDS00029">
    <property type="entry name" value="Radical_SAM"/>
    <property type="match status" value="1"/>
</dbReference>
<keyword evidence="4" id="KW-0411">Iron-sulfur</keyword>
<keyword evidence="3" id="KW-0408">Iron</keyword>
<dbReference type="PANTHER" id="PTHR43273">
    <property type="entry name" value="ANAEROBIC SULFATASE-MATURATING ENZYME HOMOLOG ASLB-RELATED"/>
    <property type="match status" value="1"/>
</dbReference>
<dbReference type="EMBL" id="UINC01078602">
    <property type="protein sequence ID" value="SVC19828.1"/>
    <property type="molecule type" value="Genomic_DNA"/>
</dbReference>
<keyword evidence="1" id="KW-0949">S-adenosyl-L-methionine</keyword>